<dbReference type="Gene3D" id="3.90.530.10">
    <property type="entry name" value="XPA C-terminal domain"/>
    <property type="match status" value="1"/>
</dbReference>
<dbReference type="OrthoDB" id="5368863at2759"/>
<keyword evidence="3" id="KW-0539">Nucleus</keyword>
<proteinExistence type="predicted"/>
<feature type="domain" description="XPA C-terminal" evidence="4">
    <location>
        <begin position="62"/>
        <end position="109"/>
    </location>
</feature>
<dbReference type="InterPro" id="IPR000465">
    <property type="entry name" value="XPA/RAD14"/>
</dbReference>
<dbReference type="PANTHER" id="PTHR10142">
    <property type="entry name" value="DNA REPAIR PROTEIN COMPLEMENTING XP-A CELLS"/>
    <property type="match status" value="1"/>
</dbReference>
<dbReference type="GO" id="GO:0000110">
    <property type="term" value="C:nucleotide-excision repair factor 1 complex"/>
    <property type="evidence" value="ECO:0007669"/>
    <property type="project" value="TreeGrafter"/>
</dbReference>
<dbReference type="VEuPathDB" id="MicrosporidiaDB:G9O61_00g005500"/>
<dbReference type="Proteomes" id="UP000034350">
    <property type="component" value="Unassembled WGS sequence"/>
</dbReference>
<dbReference type="GO" id="GO:0006284">
    <property type="term" value="P:base-excision repair"/>
    <property type="evidence" value="ECO:0007669"/>
    <property type="project" value="TreeGrafter"/>
</dbReference>
<keyword evidence="2" id="KW-0862">Zinc</keyword>
<accession>A0A0F9WHI9</accession>
<dbReference type="GeneID" id="36321257"/>
<reference evidence="5 6" key="1">
    <citation type="journal article" date="2015" name="Environ. Microbiol.">
        <title>Genome analyses suggest the presence of polyploidy and recent human-driven expansions in eight global populations of the honeybee pathogen Nosema ceranae.</title>
        <authorList>
            <person name="Pelin A."/>
            <person name="Selman M."/>
            <person name="Aris-Brosou S."/>
            <person name="Farinelli L."/>
            <person name="Corradi N."/>
        </authorList>
    </citation>
    <scope>NUCLEOTIDE SEQUENCE [LARGE SCALE GENOMIC DNA]</scope>
    <source>
        <strain evidence="5 6">PA08 1199</strain>
    </source>
</reference>
<dbReference type="InterPro" id="IPR022656">
    <property type="entry name" value="XPA_C"/>
</dbReference>
<name>A0A0F9WHI9_9MICR</name>
<dbReference type="VEuPathDB" id="MicrosporidiaDB:AAJ76_700071458"/>
<evidence type="ECO:0000256" key="2">
    <source>
        <dbReference type="ARBA" id="ARBA00022833"/>
    </source>
</evidence>
<dbReference type="Pfam" id="PF05181">
    <property type="entry name" value="XPA_C"/>
    <property type="match status" value="1"/>
</dbReference>
<dbReference type="SUPFAM" id="SSF46955">
    <property type="entry name" value="Putative DNA-binding domain"/>
    <property type="match status" value="1"/>
</dbReference>
<dbReference type="PANTHER" id="PTHR10142:SF0">
    <property type="entry name" value="DNA REPAIR PROTEIN COMPLEMENTING XP-A CELLS"/>
    <property type="match status" value="1"/>
</dbReference>
<evidence type="ECO:0000256" key="3">
    <source>
        <dbReference type="ARBA" id="ARBA00023242"/>
    </source>
</evidence>
<dbReference type="EMBL" id="JPQZ01000007">
    <property type="protein sequence ID" value="KKO76085.1"/>
    <property type="molecule type" value="Genomic_DNA"/>
</dbReference>
<dbReference type="AlphaFoldDB" id="A0A0F9WHI9"/>
<evidence type="ECO:0000259" key="4">
    <source>
        <dbReference type="Pfam" id="PF05181"/>
    </source>
</evidence>
<dbReference type="InterPro" id="IPR009061">
    <property type="entry name" value="DNA-bd_dom_put_sf"/>
</dbReference>
<gene>
    <name evidence="5" type="ORF">AAJ76_700071458</name>
</gene>
<sequence length="188" mass="22198">MEDEENGFFISENTLIPSKKSLIDDLPYDTNTKCIYCSSPFIDNELHKTFAIMCCSQCRYKKLKFVTKTTAIKEYLLSDYDLKNLKYISRPNPHKGNWHDMLLYLEDEIINISMNKYGNEDALEKIKLKRTETIKNRKIKKLKIKIRDLKRRTFVKTTENKKHTHSFIGTDKLKTCEICGLTLEQEEI</sequence>
<dbReference type="GO" id="GO:0003684">
    <property type="term" value="F:damaged DNA binding"/>
    <property type="evidence" value="ECO:0007669"/>
    <property type="project" value="InterPro"/>
</dbReference>
<comment type="caution">
    <text evidence="5">The sequence shown here is derived from an EMBL/GenBank/DDBJ whole genome shotgun (WGS) entry which is preliminary data.</text>
</comment>
<protein>
    <submittedName>
        <fullName evidence="5">Dna repair protein</fullName>
    </submittedName>
</protein>
<dbReference type="InterPro" id="IPR037129">
    <property type="entry name" value="XPA_sf"/>
</dbReference>
<comment type="subcellular location">
    <subcellularLocation>
        <location evidence="1">Nucleus</location>
    </subcellularLocation>
</comment>
<evidence type="ECO:0000313" key="6">
    <source>
        <dbReference type="Proteomes" id="UP000034350"/>
    </source>
</evidence>
<dbReference type="GO" id="GO:0000715">
    <property type="term" value="P:nucleotide-excision repair, DNA damage recognition"/>
    <property type="evidence" value="ECO:0007669"/>
    <property type="project" value="TreeGrafter"/>
</dbReference>
<dbReference type="GO" id="GO:1901255">
    <property type="term" value="P:nucleotide-excision repair involved in interstrand cross-link repair"/>
    <property type="evidence" value="ECO:0007669"/>
    <property type="project" value="TreeGrafter"/>
</dbReference>
<evidence type="ECO:0000313" key="5">
    <source>
        <dbReference type="EMBL" id="KKO76085.1"/>
    </source>
</evidence>
<dbReference type="RefSeq" id="XP_024331827.1">
    <property type="nucleotide sequence ID" value="XM_024476304.1"/>
</dbReference>
<keyword evidence="6" id="KW-1185">Reference proteome</keyword>
<evidence type="ECO:0000256" key="1">
    <source>
        <dbReference type="ARBA" id="ARBA00004123"/>
    </source>
</evidence>
<organism evidence="5 6">
    <name type="scientific">Vairimorpha ceranae</name>
    <dbReference type="NCBI Taxonomy" id="40302"/>
    <lineage>
        <taxon>Eukaryota</taxon>
        <taxon>Fungi</taxon>
        <taxon>Fungi incertae sedis</taxon>
        <taxon>Microsporidia</taxon>
        <taxon>Nosematidae</taxon>
        <taxon>Vairimorpha</taxon>
    </lineage>
</organism>
<dbReference type="GO" id="GO:0070914">
    <property type="term" value="P:UV-damage excision repair"/>
    <property type="evidence" value="ECO:0007669"/>
    <property type="project" value="TreeGrafter"/>
</dbReference>